<evidence type="ECO:0000313" key="3">
    <source>
        <dbReference type="Proteomes" id="UP000590749"/>
    </source>
</evidence>
<reference evidence="2 3" key="1">
    <citation type="submission" date="2020-08" db="EMBL/GenBank/DDBJ databases">
        <title>Genomic Encyclopedia of Type Strains, Phase III (KMG-III): the genomes of soil and plant-associated and newly described type strains.</title>
        <authorList>
            <person name="Whitman W."/>
        </authorList>
    </citation>
    <scope>NUCLEOTIDE SEQUENCE [LARGE SCALE GENOMIC DNA]</scope>
    <source>
        <strain evidence="2 3">CECT 3287</strain>
    </source>
</reference>
<evidence type="ECO:0000256" key="1">
    <source>
        <dbReference type="SAM" id="MobiDB-lite"/>
    </source>
</evidence>
<gene>
    <name evidence="2" type="ORF">FHR83_006687</name>
</gene>
<proteinExistence type="predicted"/>
<organism evidence="2 3">
    <name type="scientific">Actinoplanes campanulatus</name>
    <dbReference type="NCBI Taxonomy" id="113559"/>
    <lineage>
        <taxon>Bacteria</taxon>
        <taxon>Bacillati</taxon>
        <taxon>Actinomycetota</taxon>
        <taxon>Actinomycetes</taxon>
        <taxon>Micromonosporales</taxon>
        <taxon>Micromonosporaceae</taxon>
        <taxon>Actinoplanes</taxon>
    </lineage>
</organism>
<feature type="region of interest" description="Disordered" evidence="1">
    <location>
        <begin position="37"/>
        <end position="56"/>
    </location>
</feature>
<comment type="caution">
    <text evidence="2">The sequence shown here is derived from an EMBL/GenBank/DDBJ whole genome shotgun (WGS) entry which is preliminary data.</text>
</comment>
<dbReference type="Proteomes" id="UP000590749">
    <property type="component" value="Unassembled WGS sequence"/>
</dbReference>
<protein>
    <submittedName>
        <fullName evidence="2">Uncharacterized protein</fullName>
    </submittedName>
</protein>
<keyword evidence="3" id="KW-1185">Reference proteome</keyword>
<feature type="compositionally biased region" description="Low complexity" evidence="1">
    <location>
        <begin position="11"/>
        <end position="21"/>
    </location>
</feature>
<dbReference type="EMBL" id="JACHXF010000017">
    <property type="protein sequence ID" value="MBB3098981.1"/>
    <property type="molecule type" value="Genomic_DNA"/>
</dbReference>
<feature type="region of interest" description="Disordered" evidence="1">
    <location>
        <begin position="1"/>
        <end position="28"/>
    </location>
</feature>
<accession>A0A7W5FHU0</accession>
<sequence length="56" mass="5772">MIQGYGSDCATQLGLTGTTTDTGHHGPNLLDLLADAVTQAGGETPPHQQTRGTLRP</sequence>
<feature type="compositionally biased region" description="Polar residues" evidence="1">
    <location>
        <begin position="46"/>
        <end position="56"/>
    </location>
</feature>
<name>A0A7W5FHU0_9ACTN</name>
<evidence type="ECO:0000313" key="2">
    <source>
        <dbReference type="EMBL" id="MBB3098981.1"/>
    </source>
</evidence>
<dbReference type="AlphaFoldDB" id="A0A7W5FHU0"/>